<keyword evidence="3" id="KW-0800">Toxin</keyword>
<keyword evidence="2" id="KW-0964">Secreted</keyword>
<dbReference type="AlphaFoldDB" id="A0AAW1D1M4"/>
<sequence>MKLFAILFLTLTYLCMVFAGEKECIPQGGKCSGIQDNECCPGTVCMTYARRCVQGGRIPRLHID</sequence>
<evidence type="ECO:0000256" key="4">
    <source>
        <dbReference type="ARBA" id="ARBA00022854"/>
    </source>
</evidence>
<dbReference type="EMBL" id="JAPXFL010000006">
    <property type="protein sequence ID" value="KAK9504928.1"/>
    <property type="molecule type" value="Genomic_DNA"/>
</dbReference>
<accession>A0AAW1D1M4</accession>
<evidence type="ECO:0000256" key="2">
    <source>
        <dbReference type="ARBA" id="ARBA00022525"/>
    </source>
</evidence>
<feature type="signal peptide" evidence="6">
    <location>
        <begin position="1"/>
        <end position="19"/>
    </location>
</feature>
<comment type="caution">
    <text evidence="7">The sequence shown here is derived from an EMBL/GenBank/DDBJ whole genome shotgun (WGS) entry which is preliminary data.</text>
</comment>
<name>A0AAW1D1M4_9HEMI</name>
<evidence type="ECO:0000256" key="5">
    <source>
        <dbReference type="ARBA" id="ARBA00023157"/>
    </source>
</evidence>
<dbReference type="InterPro" id="IPR012325">
    <property type="entry name" value="Assassin_bug_toxin-like"/>
</dbReference>
<evidence type="ECO:0000256" key="1">
    <source>
        <dbReference type="ARBA" id="ARBA00004613"/>
    </source>
</evidence>
<evidence type="ECO:0000256" key="6">
    <source>
        <dbReference type="SAM" id="SignalP"/>
    </source>
</evidence>
<dbReference type="GO" id="GO:0005576">
    <property type="term" value="C:extracellular region"/>
    <property type="evidence" value="ECO:0007669"/>
    <property type="project" value="UniProtKB-SubCell"/>
</dbReference>
<dbReference type="GO" id="GO:0090729">
    <property type="term" value="F:toxin activity"/>
    <property type="evidence" value="ECO:0007669"/>
    <property type="project" value="UniProtKB-KW"/>
</dbReference>
<feature type="chain" id="PRO_5043351336" evidence="6">
    <location>
        <begin position="20"/>
        <end position="64"/>
    </location>
</feature>
<dbReference type="SUPFAM" id="SSF57059">
    <property type="entry name" value="omega toxin-like"/>
    <property type="match status" value="1"/>
</dbReference>
<comment type="subcellular location">
    <subcellularLocation>
        <location evidence="1">Secreted</location>
    </subcellularLocation>
</comment>
<keyword evidence="5" id="KW-1015">Disulfide bond</keyword>
<dbReference type="GO" id="GO:0019855">
    <property type="term" value="F:calcium channel inhibitor activity"/>
    <property type="evidence" value="ECO:0007669"/>
    <property type="project" value="InterPro"/>
</dbReference>
<evidence type="ECO:0000313" key="7">
    <source>
        <dbReference type="EMBL" id="KAK9504928.1"/>
    </source>
</evidence>
<evidence type="ECO:0000313" key="8">
    <source>
        <dbReference type="Proteomes" id="UP001461498"/>
    </source>
</evidence>
<gene>
    <name evidence="7" type="ORF">O3M35_009095</name>
</gene>
<keyword evidence="8" id="KW-1185">Reference proteome</keyword>
<reference evidence="7 8" key="1">
    <citation type="submission" date="2022-12" db="EMBL/GenBank/DDBJ databases">
        <title>Chromosome-level genome assembly of true bugs.</title>
        <authorList>
            <person name="Ma L."/>
            <person name="Li H."/>
        </authorList>
    </citation>
    <scope>NUCLEOTIDE SEQUENCE [LARGE SCALE GENOMIC DNA]</scope>
    <source>
        <strain evidence="7">Lab_2022b</strain>
    </source>
</reference>
<evidence type="ECO:0000256" key="3">
    <source>
        <dbReference type="ARBA" id="ARBA00022656"/>
    </source>
</evidence>
<keyword evidence="4" id="KW-0960">Knottin</keyword>
<keyword evidence="6" id="KW-0732">Signal</keyword>
<proteinExistence type="predicted"/>
<dbReference type="Pfam" id="PF08117">
    <property type="entry name" value="Toxin_30"/>
    <property type="match status" value="1"/>
</dbReference>
<protein>
    <submittedName>
        <fullName evidence="7">Uncharacterized protein</fullName>
    </submittedName>
</protein>
<organism evidence="7 8">
    <name type="scientific">Rhynocoris fuscipes</name>
    <dbReference type="NCBI Taxonomy" id="488301"/>
    <lineage>
        <taxon>Eukaryota</taxon>
        <taxon>Metazoa</taxon>
        <taxon>Ecdysozoa</taxon>
        <taxon>Arthropoda</taxon>
        <taxon>Hexapoda</taxon>
        <taxon>Insecta</taxon>
        <taxon>Pterygota</taxon>
        <taxon>Neoptera</taxon>
        <taxon>Paraneoptera</taxon>
        <taxon>Hemiptera</taxon>
        <taxon>Heteroptera</taxon>
        <taxon>Panheteroptera</taxon>
        <taxon>Cimicomorpha</taxon>
        <taxon>Reduviidae</taxon>
        <taxon>Harpactorinae</taxon>
        <taxon>Harpactorini</taxon>
        <taxon>Rhynocoris</taxon>
    </lineage>
</organism>
<dbReference type="Proteomes" id="UP001461498">
    <property type="component" value="Unassembled WGS sequence"/>
</dbReference>